<reference evidence="1" key="1">
    <citation type="submission" date="2014-11" db="EMBL/GenBank/DDBJ databases">
        <authorList>
            <person name="Amaro Gonzalez C."/>
        </authorList>
    </citation>
    <scope>NUCLEOTIDE SEQUENCE</scope>
</reference>
<accession>A0A0E9XT06</accession>
<proteinExistence type="predicted"/>
<evidence type="ECO:0000313" key="1">
    <source>
        <dbReference type="EMBL" id="JAI05780.1"/>
    </source>
</evidence>
<sequence length="32" mass="3638">MSPHSIIFASYLEVRKANFKVSISPGIKIYLQ</sequence>
<organism evidence="1">
    <name type="scientific">Anguilla anguilla</name>
    <name type="common">European freshwater eel</name>
    <name type="synonym">Muraena anguilla</name>
    <dbReference type="NCBI Taxonomy" id="7936"/>
    <lineage>
        <taxon>Eukaryota</taxon>
        <taxon>Metazoa</taxon>
        <taxon>Chordata</taxon>
        <taxon>Craniata</taxon>
        <taxon>Vertebrata</taxon>
        <taxon>Euteleostomi</taxon>
        <taxon>Actinopterygii</taxon>
        <taxon>Neopterygii</taxon>
        <taxon>Teleostei</taxon>
        <taxon>Anguilliformes</taxon>
        <taxon>Anguillidae</taxon>
        <taxon>Anguilla</taxon>
    </lineage>
</organism>
<name>A0A0E9XT06_ANGAN</name>
<dbReference type="EMBL" id="GBXM01002798">
    <property type="protein sequence ID" value="JAI05780.1"/>
    <property type="molecule type" value="Transcribed_RNA"/>
</dbReference>
<protein>
    <submittedName>
        <fullName evidence="1">Uncharacterized protein</fullName>
    </submittedName>
</protein>
<dbReference type="AlphaFoldDB" id="A0A0E9XT06"/>
<reference evidence="1" key="2">
    <citation type="journal article" date="2015" name="Fish Shellfish Immunol.">
        <title>Early steps in the European eel (Anguilla anguilla)-Vibrio vulnificus interaction in the gills: Role of the RtxA13 toxin.</title>
        <authorList>
            <person name="Callol A."/>
            <person name="Pajuelo D."/>
            <person name="Ebbesson L."/>
            <person name="Teles M."/>
            <person name="MacKenzie S."/>
            <person name="Amaro C."/>
        </authorList>
    </citation>
    <scope>NUCLEOTIDE SEQUENCE</scope>
</reference>